<dbReference type="Pfam" id="PF11198">
    <property type="entry name" value="DUF2857"/>
    <property type="match status" value="1"/>
</dbReference>
<dbReference type="STRING" id="50340.PF66_03157"/>
<dbReference type="PATRIC" id="fig|50340.43.peg.452"/>
<evidence type="ECO:0000313" key="2">
    <source>
        <dbReference type="Proteomes" id="UP000037931"/>
    </source>
</evidence>
<dbReference type="RefSeq" id="WP_054063166.1">
    <property type="nucleotide sequence ID" value="NZ_JSYZ01000010.1"/>
</dbReference>
<evidence type="ECO:0000313" key="1">
    <source>
        <dbReference type="EMBL" id="KPA90349.1"/>
    </source>
</evidence>
<organism evidence="1 2">
    <name type="scientific">Pseudomonas asplenii</name>
    <dbReference type="NCBI Taxonomy" id="53407"/>
    <lineage>
        <taxon>Bacteria</taxon>
        <taxon>Pseudomonadati</taxon>
        <taxon>Pseudomonadota</taxon>
        <taxon>Gammaproteobacteria</taxon>
        <taxon>Pseudomonadales</taxon>
        <taxon>Pseudomonadaceae</taxon>
        <taxon>Pseudomonas</taxon>
    </lineage>
</organism>
<accession>A0A0N0E3Q8</accession>
<keyword evidence="2" id="KW-1185">Reference proteome</keyword>
<evidence type="ECO:0008006" key="3">
    <source>
        <dbReference type="Google" id="ProtNLM"/>
    </source>
</evidence>
<protein>
    <recommendedName>
        <fullName evidence="3">DUF2857 domain-containing protein</fullName>
    </recommendedName>
</protein>
<sequence length="183" mass="21083">MHPLNMAVAFQIMNNIKSGQLRNCLAMGFQERDLEALIDPRCVGALVNSPVPWFKLLVDSDVVQRLMAHVRSDDEEGLIRRALTLGASSPMLHQLFGLPPKEVAVRRNMLGLEHRRGRWPLIGHDDEMRLWEHWRRISKEQGTHPNDPRSVLHVAMLMTECEPTLNLAMIWNQIQQWISDDLV</sequence>
<dbReference type="InterPro" id="IPR021364">
    <property type="entry name" value="DUF2857"/>
</dbReference>
<proteinExistence type="predicted"/>
<dbReference type="Proteomes" id="UP000037931">
    <property type="component" value="Unassembled WGS sequence"/>
</dbReference>
<gene>
    <name evidence="1" type="ORF">PF66_03157</name>
</gene>
<dbReference type="OrthoDB" id="7065319at2"/>
<name>A0A0N0E3Q8_9PSED</name>
<reference evidence="1 2" key="1">
    <citation type="journal article" date="2015" name="PLoS ONE">
        <title>Rice-Infecting Pseudomonas Genomes Are Highly Accessorized and Harbor Multiple Putative Virulence Mechanisms to Cause Sheath Brown Rot.</title>
        <authorList>
            <person name="Quibod I.L."/>
            <person name="Grande G."/>
            <person name="Oreiro E.G."/>
            <person name="Borja F.N."/>
            <person name="Dossa G.S."/>
            <person name="Mauleon R."/>
            <person name="Cruz C.V."/>
            <person name="Oliva R."/>
        </authorList>
    </citation>
    <scope>NUCLEOTIDE SEQUENCE [LARGE SCALE GENOMIC DNA]</scope>
    <source>
        <strain evidence="1 2">IRRI 6609</strain>
    </source>
</reference>
<comment type="caution">
    <text evidence="1">The sequence shown here is derived from an EMBL/GenBank/DDBJ whole genome shotgun (WGS) entry which is preliminary data.</text>
</comment>
<dbReference type="AlphaFoldDB" id="A0A0N0E3Q8"/>
<dbReference type="EMBL" id="JSYZ01000010">
    <property type="protein sequence ID" value="KPA90349.1"/>
    <property type="molecule type" value="Genomic_DNA"/>
</dbReference>